<dbReference type="EMBL" id="PGOL01001042">
    <property type="protein sequence ID" value="PKI61404.1"/>
    <property type="molecule type" value="Genomic_DNA"/>
</dbReference>
<dbReference type="AlphaFoldDB" id="A0A2I0JYH7"/>
<evidence type="ECO:0000313" key="1">
    <source>
        <dbReference type="EMBL" id="PKI61404.1"/>
    </source>
</evidence>
<sequence length="67" mass="6949">MAVGVVELPSDCLTLIHAPDPSGLPHRHCLEQGGESGLNLIPHSGCVRLTCIGALGPVIEGLGRWTP</sequence>
<keyword evidence="2" id="KW-1185">Reference proteome</keyword>
<accession>A0A2I0JYH7</accession>
<evidence type="ECO:0000313" key="2">
    <source>
        <dbReference type="Proteomes" id="UP000233551"/>
    </source>
</evidence>
<name>A0A2I0JYH7_PUNGR</name>
<comment type="caution">
    <text evidence="1">The sequence shown here is derived from an EMBL/GenBank/DDBJ whole genome shotgun (WGS) entry which is preliminary data.</text>
</comment>
<organism evidence="1 2">
    <name type="scientific">Punica granatum</name>
    <name type="common">Pomegranate</name>
    <dbReference type="NCBI Taxonomy" id="22663"/>
    <lineage>
        <taxon>Eukaryota</taxon>
        <taxon>Viridiplantae</taxon>
        <taxon>Streptophyta</taxon>
        <taxon>Embryophyta</taxon>
        <taxon>Tracheophyta</taxon>
        <taxon>Spermatophyta</taxon>
        <taxon>Magnoliopsida</taxon>
        <taxon>eudicotyledons</taxon>
        <taxon>Gunneridae</taxon>
        <taxon>Pentapetalae</taxon>
        <taxon>rosids</taxon>
        <taxon>malvids</taxon>
        <taxon>Myrtales</taxon>
        <taxon>Lythraceae</taxon>
        <taxon>Punica</taxon>
    </lineage>
</organism>
<reference evidence="1 2" key="1">
    <citation type="submission" date="2017-11" db="EMBL/GenBank/DDBJ databases">
        <title>De-novo sequencing of pomegranate (Punica granatum L.) genome.</title>
        <authorList>
            <person name="Akparov Z."/>
            <person name="Amiraslanov A."/>
            <person name="Hajiyeva S."/>
            <person name="Abbasov M."/>
            <person name="Kaur K."/>
            <person name="Hamwieh A."/>
            <person name="Solovyev V."/>
            <person name="Salamov A."/>
            <person name="Braich B."/>
            <person name="Kosarev P."/>
            <person name="Mahmoud A."/>
            <person name="Hajiyev E."/>
            <person name="Babayeva S."/>
            <person name="Izzatullayeva V."/>
            <person name="Mammadov A."/>
            <person name="Mammadov A."/>
            <person name="Sharifova S."/>
            <person name="Ojaghi J."/>
            <person name="Eynullazada K."/>
            <person name="Bayramov B."/>
            <person name="Abdulazimova A."/>
            <person name="Shahmuradov I."/>
        </authorList>
    </citation>
    <scope>NUCLEOTIDE SEQUENCE [LARGE SCALE GENOMIC DNA]</scope>
    <source>
        <strain evidence="2">cv. AG2017</strain>
        <tissue evidence="1">Leaf</tissue>
    </source>
</reference>
<proteinExistence type="predicted"/>
<protein>
    <submittedName>
        <fullName evidence="1">Uncharacterized protein</fullName>
    </submittedName>
</protein>
<gene>
    <name evidence="1" type="ORF">CRG98_018212</name>
</gene>
<dbReference type="Proteomes" id="UP000233551">
    <property type="component" value="Unassembled WGS sequence"/>
</dbReference>